<dbReference type="EMBL" id="OAPG01000019">
    <property type="protein sequence ID" value="SNX87473.1"/>
    <property type="molecule type" value="Genomic_DNA"/>
</dbReference>
<keyword evidence="2" id="KW-1185">Reference proteome</keyword>
<accession>A0AAJ4XU40</accession>
<dbReference type="Proteomes" id="UP001294444">
    <property type="component" value="Unassembled WGS sequence"/>
</dbReference>
<proteinExistence type="predicted"/>
<name>A0AAJ4XU40_9BASI</name>
<protein>
    <submittedName>
        <fullName evidence="1">Uncharacterized protein</fullName>
    </submittedName>
</protein>
<organism evidence="1 2">
    <name type="scientific">Melanopsichium pennsylvanicum</name>
    <dbReference type="NCBI Taxonomy" id="63383"/>
    <lineage>
        <taxon>Eukaryota</taxon>
        <taxon>Fungi</taxon>
        <taxon>Dikarya</taxon>
        <taxon>Basidiomycota</taxon>
        <taxon>Ustilaginomycotina</taxon>
        <taxon>Ustilaginomycetes</taxon>
        <taxon>Ustilaginales</taxon>
        <taxon>Ustilaginaceae</taxon>
        <taxon>Melanopsichium</taxon>
    </lineage>
</organism>
<dbReference type="AlphaFoldDB" id="A0AAJ4XU40"/>
<comment type="caution">
    <text evidence="1">The sequence shown here is derived from an EMBL/GenBank/DDBJ whole genome shotgun (WGS) entry which is preliminary data.</text>
</comment>
<evidence type="ECO:0000313" key="1">
    <source>
        <dbReference type="EMBL" id="SNX87473.1"/>
    </source>
</evidence>
<reference evidence="1" key="1">
    <citation type="submission" date="2023-10" db="EMBL/GenBank/DDBJ databases">
        <authorList>
            <person name="Guldener U."/>
        </authorList>
    </citation>
    <scope>NUCLEOTIDE SEQUENCE</scope>
    <source>
        <strain evidence="1">Mp4</strain>
    </source>
</reference>
<evidence type="ECO:0000313" key="2">
    <source>
        <dbReference type="Proteomes" id="UP001294444"/>
    </source>
</evidence>
<gene>
    <name evidence="1" type="ORF">MEPE_06183</name>
</gene>
<sequence length="136" mass="15204">MVHEARPSFSEARGHDWRKGDLARARARTYGTTESADCKSHACNSNTILCSILSQSKTRPAAVRTKGPTRSYERDNEGIKVQQPYACFVNMLLKKGLTDLDRSLKALRSVATKGRDRVRKFLSESTLRDATDDDAN</sequence>